<protein>
    <submittedName>
        <fullName evidence="1">Uncharacterized protein</fullName>
    </submittedName>
</protein>
<reference evidence="1" key="1">
    <citation type="submission" date="2023-04" db="EMBL/GenBank/DDBJ databases">
        <title>Draft Genome sequencing of Naganishia species isolated from polar environments using Oxford Nanopore Technology.</title>
        <authorList>
            <person name="Leo P."/>
            <person name="Venkateswaran K."/>
        </authorList>
    </citation>
    <scope>NUCLEOTIDE SEQUENCE</scope>
    <source>
        <strain evidence="1">MNA-CCFEE 5425</strain>
    </source>
</reference>
<organism evidence="1 2">
    <name type="scientific">Naganishia vaughanmartiniae</name>
    <dbReference type="NCBI Taxonomy" id="1424756"/>
    <lineage>
        <taxon>Eukaryota</taxon>
        <taxon>Fungi</taxon>
        <taxon>Dikarya</taxon>
        <taxon>Basidiomycota</taxon>
        <taxon>Agaricomycotina</taxon>
        <taxon>Tremellomycetes</taxon>
        <taxon>Filobasidiales</taxon>
        <taxon>Filobasidiaceae</taxon>
        <taxon>Naganishia</taxon>
    </lineage>
</organism>
<accession>A0ACC2XNF1</accession>
<evidence type="ECO:0000313" key="2">
    <source>
        <dbReference type="Proteomes" id="UP001243375"/>
    </source>
</evidence>
<dbReference type="EMBL" id="JASBWU010000002">
    <property type="protein sequence ID" value="KAJ9124232.1"/>
    <property type="molecule type" value="Genomic_DNA"/>
</dbReference>
<proteinExistence type="predicted"/>
<dbReference type="Proteomes" id="UP001243375">
    <property type="component" value="Unassembled WGS sequence"/>
</dbReference>
<gene>
    <name evidence="1" type="ORF">QFC22_001030</name>
</gene>
<sequence>MPALTARTRSHNLDSGSEDRQMIQREEKPPSSAIQTRFHPYAREHIIQGNLGKRTAYQISANGQKTHPGWKYRGPSHGDVGLESSDAVIFWVPPYILMAFSDKLRERIQSETRSLGVAVIESRHSDANNASRSRQSAASAERRTDIVFDLHTTHHRVLAMFLSFTKGDHNAIEIYTASQYRQCVSFARTYRTKHFLTQLTEKVLPKVIDLDPMGTWAYACETDDNELAKQCFALMGDHWCISVESSCRIASWSVFSTGVYSTDTPVQCADAFSSQIGFAKFRAFLSACDSALKWAGMHGKALDEQPQEETAVSNTRMLVESETNYIVVEGKELWNRIYSDTMANAAFNIAGNEIVDWADDIEEFAPQAARSDHIAPGFDGHDRERLNNEANISSNSSSPREIRVLADESTDISSSRRTESAAMISLAISPQLVYQSATYDVSPRQHVHSPGSFSPNHNDSPARYSANGDMTHGLMPNGHAQDQHNFDESQAFVGDGSHGFRRDMMARNDAESDDAMEDDPAEATAV</sequence>
<name>A0ACC2XNF1_9TREE</name>
<comment type="caution">
    <text evidence="1">The sequence shown here is derived from an EMBL/GenBank/DDBJ whole genome shotgun (WGS) entry which is preliminary data.</text>
</comment>
<keyword evidence="2" id="KW-1185">Reference proteome</keyword>
<evidence type="ECO:0000313" key="1">
    <source>
        <dbReference type="EMBL" id="KAJ9124232.1"/>
    </source>
</evidence>